<reference evidence="1" key="1">
    <citation type="submission" date="2022-11" db="EMBL/GenBank/DDBJ databases">
        <title>Genome Sequence of Boeremia exigua.</title>
        <authorList>
            <person name="Buettner E."/>
        </authorList>
    </citation>
    <scope>NUCLEOTIDE SEQUENCE</scope>
    <source>
        <strain evidence="1">CU02</strain>
    </source>
</reference>
<organism evidence="1 2">
    <name type="scientific">Boeremia exigua</name>
    <dbReference type="NCBI Taxonomy" id="749465"/>
    <lineage>
        <taxon>Eukaryota</taxon>
        <taxon>Fungi</taxon>
        <taxon>Dikarya</taxon>
        <taxon>Ascomycota</taxon>
        <taxon>Pezizomycotina</taxon>
        <taxon>Dothideomycetes</taxon>
        <taxon>Pleosporomycetidae</taxon>
        <taxon>Pleosporales</taxon>
        <taxon>Pleosporineae</taxon>
        <taxon>Didymellaceae</taxon>
        <taxon>Boeremia</taxon>
    </lineage>
</organism>
<evidence type="ECO:0000313" key="1">
    <source>
        <dbReference type="EMBL" id="KAJ8118112.1"/>
    </source>
</evidence>
<comment type="caution">
    <text evidence="1">The sequence shown here is derived from an EMBL/GenBank/DDBJ whole genome shotgun (WGS) entry which is preliminary data.</text>
</comment>
<accession>A0ACC2ISM3</accession>
<name>A0ACC2ISM3_9PLEO</name>
<gene>
    <name evidence="1" type="ORF">OPT61_g847</name>
</gene>
<protein>
    <submittedName>
        <fullName evidence="1">Uncharacterized protein</fullName>
    </submittedName>
</protein>
<dbReference type="Proteomes" id="UP001153331">
    <property type="component" value="Unassembled WGS sequence"/>
</dbReference>
<proteinExistence type="predicted"/>
<sequence length="963" mass="108538">MLQTLFVTDEPGAGAISLVNAPIVVDRDDFEGIQIAATALAEDIARVTGKGAPTITPEQSASPCVVIVGSVQKSKLVQELVSKGSIDVTSVEQKWETWCTALVNAPWHGCAKALVICGSDKRGTIFGIYAMSEQIGVSPWHWWADVPVKRSPSIYALEVKTLQGPPSVKYRGIFINDEAPALSGWVHEKFGPKYNSEFYKHVFELLLRLKANFLWPAMWFGYPHPGNSFFVDDPLNQKLADTYGIVMSTSHHEPMQRAMNEWFDEPNHEPEQSWDWIKNKEKIKKYFVEGAQRASKFESVITMGMRGDGDREMGVENPQEVLKEVLSTQRHILGDVYGKEDAVPQLIALYKEVQEYYENGLEIPEDVTLLFADDNFGTIRRLPTKAERIRRGGAGVYYHLEYVGEPRSYKWLNSNSLAKVWQQLDQAKRRGADQIWIFNVGDIKPLEVPLTFVMSLAWDTDAISLGDLPAFLEPFVARTFRSELAKPALDILLEYDKLMALRKHEHIEPETFSLVNYSEADGILSRWQVLLDNAEALSARFSPDARPSFFQIFLHPIRASHIYMSLQICRAKNALYAKQRRNTANLYFDKSVALFRADFQLSQEYHTMLNGKWNHIMRQPHLGFRESWHAPSRDMISGLCLVQAGQQSNPVVGNLGVAVEGSEGVRPGLCNEESDRTHPSRRDLVPGVTLPVMEPYGAQSRSFELYLRGPRALSWKISSPVDWIPVSAQGTLDPTVDGQDPRIHVTVDWNRVPKDFDDEVLLILQSNLGDYEHIHVPVKNRSIPAEFVGHVEADRVISISATHFVNKNVPGQLIHPYLGRGLNGAISFYMQPDSDLNSCKLLYPFYTFTSTTKAVVQLYFTLTLDVDSAVPALYGFSIDGRDNEMHRLMQEPEKAGELPPGWSESVMDCVWVRQHYIDLGDAGAHTLEIALHDENMALEKIVIDIGGVRESYLGPPESFYART</sequence>
<dbReference type="EMBL" id="JAPHNI010000029">
    <property type="protein sequence ID" value="KAJ8118112.1"/>
    <property type="molecule type" value="Genomic_DNA"/>
</dbReference>
<evidence type="ECO:0000313" key="2">
    <source>
        <dbReference type="Proteomes" id="UP001153331"/>
    </source>
</evidence>
<keyword evidence="2" id="KW-1185">Reference proteome</keyword>